<evidence type="ECO:0000256" key="1">
    <source>
        <dbReference type="SAM" id="Phobius"/>
    </source>
</evidence>
<evidence type="ECO:0000313" key="2">
    <source>
        <dbReference type="EMBL" id="MDQ0272974.1"/>
    </source>
</evidence>
<name>A0ABU0AQ51_9BACI</name>
<dbReference type="Proteomes" id="UP001238088">
    <property type="component" value="Unassembled WGS sequence"/>
</dbReference>
<sequence>MLWFGFKKKVKLLEKRLHALLSEQEEKIYFENRIERTLLIGEDEEILDLIDQFSELNNYSLASYYDIHKHLDHLEEYTLVGSIARLKGLEEEMDSSIHLTPTVTLIVIFITAYVALSQITNSLVLGFMALILSVGFLSILIKLSTRNRKGRKRITYFRHLLEYQLHRKRDKDI</sequence>
<accession>A0ABU0AQ51</accession>
<keyword evidence="3" id="KW-1185">Reference proteome</keyword>
<feature type="transmembrane region" description="Helical" evidence="1">
    <location>
        <begin position="97"/>
        <end position="116"/>
    </location>
</feature>
<keyword evidence="1" id="KW-0472">Membrane</keyword>
<protein>
    <submittedName>
        <fullName evidence="2">Uncharacterized protein</fullName>
    </submittedName>
</protein>
<gene>
    <name evidence="2" type="ORF">J2S17_004868</name>
</gene>
<proteinExistence type="predicted"/>
<dbReference type="EMBL" id="JAUSUB010000031">
    <property type="protein sequence ID" value="MDQ0272974.1"/>
    <property type="molecule type" value="Genomic_DNA"/>
</dbReference>
<comment type="caution">
    <text evidence="2">The sequence shown here is derived from an EMBL/GenBank/DDBJ whole genome shotgun (WGS) entry which is preliminary data.</text>
</comment>
<evidence type="ECO:0000313" key="3">
    <source>
        <dbReference type="Proteomes" id="UP001238088"/>
    </source>
</evidence>
<feature type="transmembrane region" description="Helical" evidence="1">
    <location>
        <begin position="122"/>
        <end position="143"/>
    </location>
</feature>
<reference evidence="2 3" key="1">
    <citation type="submission" date="2023-07" db="EMBL/GenBank/DDBJ databases">
        <title>Genomic Encyclopedia of Type Strains, Phase IV (KMG-IV): sequencing the most valuable type-strain genomes for metagenomic binning, comparative biology and taxonomic classification.</title>
        <authorList>
            <person name="Goeker M."/>
        </authorList>
    </citation>
    <scope>NUCLEOTIDE SEQUENCE [LARGE SCALE GENOMIC DNA]</scope>
    <source>
        <strain evidence="2 3">DSM 23494</strain>
    </source>
</reference>
<dbReference type="RefSeq" id="WP_307478499.1">
    <property type="nucleotide sequence ID" value="NZ_JAUSUB010000031.1"/>
</dbReference>
<keyword evidence="1" id="KW-0812">Transmembrane</keyword>
<keyword evidence="1" id="KW-1133">Transmembrane helix</keyword>
<organism evidence="2 3">
    <name type="scientific">Cytobacillus purgationiresistens</name>
    <dbReference type="NCBI Taxonomy" id="863449"/>
    <lineage>
        <taxon>Bacteria</taxon>
        <taxon>Bacillati</taxon>
        <taxon>Bacillota</taxon>
        <taxon>Bacilli</taxon>
        <taxon>Bacillales</taxon>
        <taxon>Bacillaceae</taxon>
        <taxon>Cytobacillus</taxon>
    </lineage>
</organism>